<dbReference type="InterPro" id="IPR014710">
    <property type="entry name" value="RmlC-like_jellyroll"/>
</dbReference>
<dbReference type="STRING" id="1121345.SAMN02745217_00678"/>
<evidence type="ECO:0000313" key="9">
    <source>
        <dbReference type="Proteomes" id="UP000184612"/>
    </source>
</evidence>
<evidence type="ECO:0000256" key="5">
    <source>
        <dbReference type="ARBA" id="ARBA00023152"/>
    </source>
</evidence>
<keyword evidence="9" id="KW-1185">Reference proteome</keyword>
<comment type="similarity">
    <text evidence="2">Belongs to the archaeal-type GPI family.</text>
</comment>
<dbReference type="GO" id="GO:0006094">
    <property type="term" value="P:gluconeogenesis"/>
    <property type="evidence" value="ECO:0007669"/>
    <property type="project" value="UniProtKB-KW"/>
</dbReference>
<sequence>MFHNIDTNIDIQTGKLSGNIIESEKHISGLKNVFKDETARSQMIQDTLVYRVQMHKAEKEGKEGGLFFGTSFVYPGLVGNEYFMTRGHFHSKIDTAEYYWCIEGEGVLLLMNEERECYVEKMSPGSLHYIKGRIAHRIVNTGNKVLAVGACWPSDAGHDYNSIEKDGFPVRLVCINGEPALMKEESQEGKKENEEQNRS</sequence>
<dbReference type="SUPFAM" id="SSF51182">
    <property type="entry name" value="RmlC-like cupins"/>
    <property type="match status" value="1"/>
</dbReference>
<feature type="domain" description="Glucose-6-phosphate isomerase prokaryote" evidence="7">
    <location>
        <begin position="25"/>
        <end position="168"/>
    </location>
</feature>
<evidence type="ECO:0000313" key="8">
    <source>
        <dbReference type="EMBL" id="SHO44661.1"/>
    </source>
</evidence>
<keyword evidence="4" id="KW-0312">Gluconeogenesis</keyword>
<dbReference type="GO" id="GO:0004347">
    <property type="term" value="F:glucose-6-phosphate isomerase activity"/>
    <property type="evidence" value="ECO:0007669"/>
    <property type="project" value="UniProtKB-EC"/>
</dbReference>
<reference evidence="8 9" key="1">
    <citation type="submission" date="2016-12" db="EMBL/GenBank/DDBJ databases">
        <authorList>
            <person name="Song W.-J."/>
            <person name="Kurnit D.M."/>
        </authorList>
    </citation>
    <scope>NUCLEOTIDE SEQUENCE [LARGE SCALE GENOMIC DNA]</scope>
    <source>
        <strain evidence="8 9">DSM 12503</strain>
    </source>
</reference>
<comment type="catalytic activity">
    <reaction evidence="6">
        <text>alpha-D-glucose 6-phosphate = beta-D-fructose 6-phosphate</text>
        <dbReference type="Rhea" id="RHEA:11816"/>
        <dbReference type="ChEBI" id="CHEBI:57634"/>
        <dbReference type="ChEBI" id="CHEBI:58225"/>
        <dbReference type="EC" id="5.3.1.9"/>
    </reaction>
</comment>
<evidence type="ECO:0000256" key="6">
    <source>
        <dbReference type="ARBA" id="ARBA00029321"/>
    </source>
</evidence>
<dbReference type="AlphaFoldDB" id="A0A1M7XZR0"/>
<name>A0A1M7XZR0_9FIRM</name>
<comment type="pathway">
    <text evidence="1">Carbohydrate degradation; glycolysis; D-glyceraldehyde 3-phosphate and glycerone phosphate from D-glucose: step 2/4.</text>
</comment>
<dbReference type="Pfam" id="PF06560">
    <property type="entry name" value="GPI"/>
    <property type="match status" value="1"/>
</dbReference>
<evidence type="ECO:0000256" key="2">
    <source>
        <dbReference type="ARBA" id="ARBA00006542"/>
    </source>
</evidence>
<keyword evidence="8" id="KW-0413">Isomerase</keyword>
<dbReference type="Proteomes" id="UP000184612">
    <property type="component" value="Unassembled WGS sequence"/>
</dbReference>
<evidence type="ECO:0000256" key="3">
    <source>
        <dbReference type="ARBA" id="ARBA00011952"/>
    </source>
</evidence>
<evidence type="ECO:0000259" key="7">
    <source>
        <dbReference type="Pfam" id="PF06560"/>
    </source>
</evidence>
<proteinExistence type="inferred from homology"/>
<organism evidence="8 9">
    <name type="scientific">Anaerocolumna xylanovorans DSM 12503</name>
    <dbReference type="NCBI Taxonomy" id="1121345"/>
    <lineage>
        <taxon>Bacteria</taxon>
        <taxon>Bacillati</taxon>
        <taxon>Bacillota</taxon>
        <taxon>Clostridia</taxon>
        <taxon>Lachnospirales</taxon>
        <taxon>Lachnospiraceae</taxon>
        <taxon>Anaerocolumna</taxon>
    </lineage>
</organism>
<dbReference type="OrthoDB" id="5592106at2"/>
<accession>A0A1M7XZR0</accession>
<dbReference type="UniPathway" id="UPA00109">
    <property type="reaction ID" value="UER00181"/>
</dbReference>
<dbReference type="EC" id="5.3.1.9" evidence="3"/>
<dbReference type="EMBL" id="FRFD01000003">
    <property type="protein sequence ID" value="SHO44661.1"/>
    <property type="molecule type" value="Genomic_DNA"/>
</dbReference>
<dbReference type="GO" id="GO:0005737">
    <property type="term" value="C:cytoplasm"/>
    <property type="evidence" value="ECO:0007669"/>
    <property type="project" value="InterPro"/>
</dbReference>
<dbReference type="RefSeq" id="WP_073587359.1">
    <property type="nucleotide sequence ID" value="NZ_FRFD01000003.1"/>
</dbReference>
<evidence type="ECO:0000256" key="1">
    <source>
        <dbReference type="ARBA" id="ARBA00004926"/>
    </source>
</evidence>
<gene>
    <name evidence="8" type="ORF">SAMN02745217_00678</name>
</gene>
<dbReference type="Gene3D" id="2.60.120.10">
    <property type="entry name" value="Jelly Rolls"/>
    <property type="match status" value="1"/>
</dbReference>
<evidence type="ECO:0000256" key="4">
    <source>
        <dbReference type="ARBA" id="ARBA00022432"/>
    </source>
</evidence>
<dbReference type="CDD" id="cd02218">
    <property type="entry name" value="cupin_PGI"/>
    <property type="match status" value="1"/>
</dbReference>
<keyword evidence="5" id="KW-0324">Glycolysis</keyword>
<dbReference type="GO" id="GO:0006096">
    <property type="term" value="P:glycolytic process"/>
    <property type="evidence" value="ECO:0007669"/>
    <property type="project" value="UniProtKB-UniPathway"/>
</dbReference>
<protein>
    <recommendedName>
        <fullName evidence="3">glucose-6-phosphate isomerase</fullName>
        <ecNumber evidence="3">5.3.1.9</ecNumber>
    </recommendedName>
</protein>
<dbReference type="InterPro" id="IPR011051">
    <property type="entry name" value="RmlC_Cupin_sf"/>
</dbReference>
<dbReference type="InterPro" id="IPR010551">
    <property type="entry name" value="G6P_isomerase_prok"/>
</dbReference>